<dbReference type="InterPro" id="IPR020899">
    <property type="entry name" value="Arg_repress_C"/>
</dbReference>
<keyword evidence="7" id="KW-0678">Repressor</keyword>
<accession>A0A7C5V4E6</accession>
<dbReference type="Gene3D" id="1.10.10.10">
    <property type="entry name" value="Winged helix-like DNA-binding domain superfamily/Winged helix DNA-binding domain"/>
    <property type="match status" value="1"/>
</dbReference>
<dbReference type="InterPro" id="IPR036390">
    <property type="entry name" value="WH_DNA-bd_sf"/>
</dbReference>
<comment type="pathway">
    <text evidence="7">Amino-acid biosynthesis; L-arginine biosynthesis [regulation].</text>
</comment>
<evidence type="ECO:0000259" key="10">
    <source>
        <dbReference type="Pfam" id="PF02863"/>
    </source>
</evidence>
<dbReference type="GO" id="GO:0003677">
    <property type="term" value="F:DNA binding"/>
    <property type="evidence" value="ECO:0007669"/>
    <property type="project" value="UniProtKB-KW"/>
</dbReference>
<dbReference type="EMBL" id="DRUZ01000037">
    <property type="protein sequence ID" value="HHS01508.1"/>
    <property type="molecule type" value="Genomic_DNA"/>
</dbReference>
<sequence>MKSERQQKILEIIQNEDIETQEELVERLKALGYDVTQATVSRDIKELRLTKVLTETGKYKYAVLSGPEANITEKLIKVFSESIVKYDTADNLVIIKTITGAAQGAAAAIDSLSWPEVVGTIAGDDTIFIATKGSAAADKIVERIKAIISQGE</sequence>
<dbReference type="InterPro" id="IPR036388">
    <property type="entry name" value="WH-like_DNA-bd_sf"/>
</dbReference>
<dbReference type="SUPFAM" id="SSF55252">
    <property type="entry name" value="C-terminal domain of arginine repressor"/>
    <property type="match status" value="1"/>
</dbReference>
<dbReference type="UniPathway" id="UPA00068"/>
<keyword evidence="6 7" id="KW-0804">Transcription</keyword>
<dbReference type="NCBIfam" id="NF001680">
    <property type="entry name" value="PRK00441.1"/>
    <property type="match status" value="1"/>
</dbReference>
<dbReference type="GO" id="GO:1900079">
    <property type="term" value="P:regulation of arginine biosynthetic process"/>
    <property type="evidence" value="ECO:0007669"/>
    <property type="project" value="UniProtKB-UniRule"/>
</dbReference>
<dbReference type="GO" id="GO:0006526">
    <property type="term" value="P:L-arginine biosynthetic process"/>
    <property type="evidence" value="ECO:0007669"/>
    <property type="project" value="UniProtKB-UniPathway"/>
</dbReference>
<evidence type="ECO:0000256" key="4">
    <source>
        <dbReference type="ARBA" id="ARBA00023015"/>
    </source>
</evidence>
<dbReference type="GO" id="GO:0005737">
    <property type="term" value="C:cytoplasm"/>
    <property type="evidence" value="ECO:0007669"/>
    <property type="project" value="UniProtKB-SubCell"/>
</dbReference>
<comment type="similarity">
    <text evidence="2 7">Belongs to the ArgR family.</text>
</comment>
<dbReference type="PANTHER" id="PTHR34471:SF1">
    <property type="entry name" value="ARGININE REPRESSOR"/>
    <property type="match status" value="1"/>
</dbReference>
<dbReference type="GO" id="GO:0034618">
    <property type="term" value="F:arginine binding"/>
    <property type="evidence" value="ECO:0007669"/>
    <property type="project" value="InterPro"/>
</dbReference>
<dbReference type="InterPro" id="IPR001669">
    <property type="entry name" value="Arg_repress"/>
</dbReference>
<reference evidence="11" key="1">
    <citation type="journal article" date="2020" name="mSystems">
        <title>Genome- and Community-Level Interaction Insights into Carbon Utilization and Element Cycling Functions of Hydrothermarchaeota in Hydrothermal Sediment.</title>
        <authorList>
            <person name="Zhou Z."/>
            <person name="Liu Y."/>
            <person name="Xu W."/>
            <person name="Pan J."/>
            <person name="Luo Z.H."/>
            <person name="Li M."/>
        </authorList>
    </citation>
    <scope>NUCLEOTIDE SEQUENCE [LARGE SCALE GENOMIC DNA]</scope>
    <source>
        <strain evidence="11">SpSt-102</strain>
    </source>
</reference>
<evidence type="ECO:0000256" key="6">
    <source>
        <dbReference type="ARBA" id="ARBA00023163"/>
    </source>
</evidence>
<dbReference type="NCBIfam" id="TIGR01529">
    <property type="entry name" value="argR_whole"/>
    <property type="match status" value="1"/>
</dbReference>
<dbReference type="InterPro" id="IPR036251">
    <property type="entry name" value="Arg_repress_C_sf"/>
</dbReference>
<evidence type="ECO:0000256" key="3">
    <source>
        <dbReference type="ARBA" id="ARBA00022490"/>
    </source>
</evidence>
<dbReference type="PRINTS" id="PR01467">
    <property type="entry name" value="ARGREPRESSOR"/>
</dbReference>
<keyword evidence="5 7" id="KW-0238">DNA-binding</keyword>
<dbReference type="SUPFAM" id="SSF46785">
    <property type="entry name" value="Winged helix' DNA-binding domain"/>
    <property type="match status" value="1"/>
</dbReference>
<dbReference type="SMR" id="A0A7C5V4E6"/>
<dbReference type="GO" id="GO:0051259">
    <property type="term" value="P:protein complex oligomerization"/>
    <property type="evidence" value="ECO:0007669"/>
    <property type="project" value="InterPro"/>
</dbReference>
<keyword evidence="7" id="KW-0055">Arginine biosynthesis</keyword>
<evidence type="ECO:0000259" key="9">
    <source>
        <dbReference type="Pfam" id="PF01316"/>
    </source>
</evidence>
<evidence type="ECO:0000256" key="1">
    <source>
        <dbReference type="ARBA" id="ARBA00004496"/>
    </source>
</evidence>
<feature type="domain" description="Arginine repressor C-terminal" evidence="10">
    <location>
        <begin position="79"/>
        <end position="145"/>
    </location>
</feature>
<feature type="domain" description="Arginine repressor DNA-binding" evidence="9">
    <location>
        <begin position="2"/>
        <end position="64"/>
    </location>
</feature>
<proteinExistence type="inferred from homology"/>
<comment type="function">
    <text evidence="7">Regulates arginine biosynthesis genes.</text>
</comment>
<dbReference type="Pfam" id="PF02863">
    <property type="entry name" value="Arg_repressor_C"/>
    <property type="match status" value="1"/>
</dbReference>
<dbReference type="GO" id="GO:0003700">
    <property type="term" value="F:DNA-binding transcription factor activity"/>
    <property type="evidence" value="ECO:0007669"/>
    <property type="project" value="UniProtKB-UniRule"/>
</dbReference>
<dbReference type="AlphaFoldDB" id="A0A7C5V4E6"/>
<evidence type="ECO:0000256" key="2">
    <source>
        <dbReference type="ARBA" id="ARBA00008316"/>
    </source>
</evidence>
<dbReference type="HAMAP" id="MF_00173">
    <property type="entry name" value="Arg_repressor"/>
    <property type="match status" value="1"/>
</dbReference>
<organism evidence="11">
    <name type="scientific">Caldicellulosiruptor owensensis</name>
    <dbReference type="NCBI Taxonomy" id="55205"/>
    <lineage>
        <taxon>Bacteria</taxon>
        <taxon>Bacillati</taxon>
        <taxon>Bacillota</taxon>
        <taxon>Bacillota incertae sedis</taxon>
        <taxon>Caldicellulosiruptorales</taxon>
        <taxon>Caldicellulosiruptoraceae</taxon>
        <taxon>Caldicellulosiruptor</taxon>
    </lineage>
</organism>
<keyword evidence="4 7" id="KW-0805">Transcription regulation</keyword>
<dbReference type="PANTHER" id="PTHR34471">
    <property type="entry name" value="ARGININE REPRESSOR"/>
    <property type="match status" value="1"/>
</dbReference>
<name>A0A7C5V4E6_9FIRM</name>
<keyword evidence="7" id="KW-0028">Amino-acid biosynthesis</keyword>
<evidence type="ECO:0000256" key="5">
    <source>
        <dbReference type="ARBA" id="ARBA00023125"/>
    </source>
</evidence>
<dbReference type="InterPro" id="IPR020900">
    <property type="entry name" value="Arg_repress_DNA-bd"/>
</dbReference>
<comment type="caution">
    <text evidence="11">The sequence shown here is derived from an EMBL/GenBank/DDBJ whole genome shotgun (WGS) entry which is preliminary data.</text>
</comment>
<evidence type="ECO:0000256" key="7">
    <source>
        <dbReference type="HAMAP-Rule" id="MF_00173"/>
    </source>
</evidence>
<protein>
    <recommendedName>
        <fullName evidence="7 8">Arginine repressor</fullName>
    </recommendedName>
</protein>
<evidence type="ECO:0000256" key="8">
    <source>
        <dbReference type="NCBIfam" id="TIGR01529"/>
    </source>
</evidence>
<gene>
    <name evidence="7" type="primary">argR</name>
    <name evidence="11" type="ORF">ENL71_03095</name>
</gene>
<dbReference type="Pfam" id="PF01316">
    <property type="entry name" value="Arg_repressor"/>
    <property type="match status" value="1"/>
</dbReference>
<comment type="subcellular location">
    <subcellularLocation>
        <location evidence="1 7">Cytoplasm</location>
    </subcellularLocation>
</comment>
<evidence type="ECO:0000313" key="11">
    <source>
        <dbReference type="EMBL" id="HHS01508.1"/>
    </source>
</evidence>
<dbReference type="Gene3D" id="3.30.1360.40">
    <property type="match status" value="1"/>
</dbReference>
<keyword evidence="3 7" id="KW-0963">Cytoplasm</keyword>